<organism evidence="2 3">
    <name type="scientific">Stylonychia lemnae</name>
    <name type="common">Ciliate</name>
    <dbReference type="NCBI Taxonomy" id="5949"/>
    <lineage>
        <taxon>Eukaryota</taxon>
        <taxon>Sar</taxon>
        <taxon>Alveolata</taxon>
        <taxon>Ciliophora</taxon>
        <taxon>Intramacronucleata</taxon>
        <taxon>Spirotrichea</taxon>
        <taxon>Stichotrichia</taxon>
        <taxon>Sporadotrichida</taxon>
        <taxon>Oxytrichidae</taxon>
        <taxon>Stylonychinae</taxon>
        <taxon>Stylonychia</taxon>
    </lineage>
</organism>
<protein>
    <recommendedName>
        <fullName evidence="4">EF-hand domain-containing protein</fullName>
    </recommendedName>
</protein>
<keyword evidence="3" id="KW-1185">Reference proteome</keyword>
<feature type="compositionally biased region" description="Basic and acidic residues" evidence="1">
    <location>
        <begin position="651"/>
        <end position="664"/>
    </location>
</feature>
<feature type="compositionally biased region" description="Polar residues" evidence="1">
    <location>
        <begin position="376"/>
        <end position="387"/>
    </location>
</feature>
<dbReference type="OMA" id="LRRCRMQ"/>
<dbReference type="SUPFAM" id="SSF47473">
    <property type="entry name" value="EF-hand"/>
    <property type="match status" value="1"/>
</dbReference>
<dbReference type="PANTHER" id="PTHR35381">
    <property type="entry name" value="EF-HAND DOMAIN-CONTAINING PROTEIN"/>
    <property type="match status" value="1"/>
</dbReference>
<evidence type="ECO:0000256" key="1">
    <source>
        <dbReference type="SAM" id="MobiDB-lite"/>
    </source>
</evidence>
<proteinExistence type="predicted"/>
<accession>A0A078AFL3</accession>
<reference evidence="2 3" key="1">
    <citation type="submission" date="2014-06" db="EMBL/GenBank/DDBJ databases">
        <authorList>
            <person name="Swart Estienne"/>
        </authorList>
    </citation>
    <scope>NUCLEOTIDE SEQUENCE [LARGE SCALE GENOMIC DNA]</scope>
    <source>
        <strain evidence="2 3">130c</strain>
    </source>
</reference>
<feature type="compositionally biased region" description="Polar residues" evidence="1">
    <location>
        <begin position="713"/>
        <end position="727"/>
    </location>
</feature>
<name>A0A078AFL3_STYLE</name>
<evidence type="ECO:0000313" key="3">
    <source>
        <dbReference type="Proteomes" id="UP000039865"/>
    </source>
</evidence>
<feature type="region of interest" description="Disordered" evidence="1">
    <location>
        <begin position="241"/>
        <end position="307"/>
    </location>
</feature>
<dbReference type="InterPro" id="IPR011992">
    <property type="entry name" value="EF-hand-dom_pair"/>
</dbReference>
<feature type="compositionally biased region" description="Low complexity" evidence="1">
    <location>
        <begin position="242"/>
        <end position="251"/>
    </location>
</feature>
<dbReference type="PANTHER" id="PTHR35381:SF1">
    <property type="entry name" value="EF-HAND DOMAIN-CONTAINING PROTEIN"/>
    <property type="match status" value="1"/>
</dbReference>
<feature type="compositionally biased region" description="Polar residues" evidence="1">
    <location>
        <begin position="270"/>
        <end position="287"/>
    </location>
</feature>
<dbReference type="EMBL" id="CCKQ01009540">
    <property type="protein sequence ID" value="CDW81029.1"/>
    <property type="molecule type" value="Genomic_DNA"/>
</dbReference>
<feature type="region of interest" description="Disordered" evidence="1">
    <location>
        <begin position="365"/>
        <end position="387"/>
    </location>
</feature>
<evidence type="ECO:0008006" key="4">
    <source>
        <dbReference type="Google" id="ProtNLM"/>
    </source>
</evidence>
<sequence length="891" mass="104904">MQLDRENMLLVQSNNQKPKLNILQDRSNLTIDTGSNIEKPLLIMNIDIAQGLQDQVVLFKNDFESIKIAASEFIVRNQLDHNQIFLPLIFHLQETLSQQLRNDSMSMQRDEFLAERQTVKSPKMSEKLNQPGIIEDLDIITDISFAEESFRKVANNRQMKQDQFQGIKSLQNTKFNDKENDLNDHILTPKTEEQSFNISSNLMYSTSNGNPIENIVALSINDVQSNDTFTTNQLFNQSNAFQQHQQTQKKLQATRAAKQQPTEQNRKSRQSILKSKTQIGQGSNITLKSKSNKRSQSRKGAHNLNEIQQINKIFEQESRNESRSERFKKILEDYSLEHGCENIKLQKFSFVPQIDKKSDEIASKMNGRTKSRSRLEQLNTQSNNSENKIMFISRNGSIQKSAFSPQNQTVHDRLHQIASLKKDKLMKQQKDQSQKYQKYIQAQNSDKNSKLKYQGLQYCQSQRSLNRDQTSQAFQRLYDLGQIKLIKQQESIKRREDEQIQLEKQTNTFHPEIDKKSLYMMSQRDFVPPEERLLNIGKQYEIQKHQRQQEYENQQYSELKLMPQINEAIRVIADNKRSKSRQNSLHQNKIQEDFQEEFDSIHVMRINHDILNNHHSRNGKQTVVCQTARNDKDSSNFIIFKSLYEDAQQREQSLKKRREEKIDQIRQQSHQRSRSATKFGQQIEEQISQARNKENREDFYSRLYQEKLGSPSFHDNQSLNQSEQVSLTRKREASQRTDKLYQLSKEQSLKRMSELSQKNKNIDNMQKEAKIISDSSSSLVNQLRDRKIREIFDKIDSNQDGKIKGNDINICQLRNKEVELLADLFMKIDERKLELNFEQFREMAVKKIQSINIQDRNDFFGPEKRESSFKRQEITFKVRINIQYYDLALIK</sequence>
<feature type="region of interest" description="Disordered" evidence="1">
    <location>
        <begin position="709"/>
        <end position="737"/>
    </location>
</feature>
<feature type="compositionally biased region" description="Basic residues" evidence="1">
    <location>
        <begin position="290"/>
        <end position="301"/>
    </location>
</feature>
<dbReference type="InParanoid" id="A0A078AFL3"/>
<dbReference type="Proteomes" id="UP000039865">
    <property type="component" value="Unassembled WGS sequence"/>
</dbReference>
<dbReference type="AlphaFoldDB" id="A0A078AFL3"/>
<feature type="region of interest" description="Disordered" evidence="1">
    <location>
        <begin position="651"/>
        <end position="682"/>
    </location>
</feature>
<evidence type="ECO:0000313" key="2">
    <source>
        <dbReference type="EMBL" id="CDW81029.1"/>
    </source>
</evidence>
<gene>
    <name evidence="2" type="primary">Contig292.g335</name>
    <name evidence="2" type="ORF">STYLEM_10035</name>
</gene>